<organism evidence="1 2">
    <name type="scientific">Planosporangium flavigriseum</name>
    <dbReference type="NCBI Taxonomy" id="373681"/>
    <lineage>
        <taxon>Bacteria</taxon>
        <taxon>Bacillati</taxon>
        <taxon>Actinomycetota</taxon>
        <taxon>Actinomycetes</taxon>
        <taxon>Micromonosporales</taxon>
        <taxon>Micromonosporaceae</taxon>
        <taxon>Planosporangium</taxon>
    </lineage>
</organism>
<dbReference type="Pfam" id="PF11392">
    <property type="entry name" value="AllH"/>
    <property type="match status" value="1"/>
</dbReference>
<evidence type="ECO:0008006" key="3">
    <source>
        <dbReference type="Google" id="ProtNLM"/>
    </source>
</evidence>
<dbReference type="InterPro" id="IPR021530">
    <property type="entry name" value="AllH-like"/>
</dbReference>
<comment type="caution">
    <text evidence="1">The sequence shown here is derived from an EMBL/GenBank/DDBJ whole genome shotgun (WGS) entry which is preliminary data.</text>
</comment>
<dbReference type="Proteomes" id="UP000653674">
    <property type="component" value="Unassembled WGS sequence"/>
</dbReference>
<dbReference type="AlphaFoldDB" id="A0A8J3PMM7"/>
<reference evidence="1" key="1">
    <citation type="submission" date="2021-01" db="EMBL/GenBank/DDBJ databases">
        <title>Whole genome shotgun sequence of Planosporangium flavigriseum NBRC 105377.</title>
        <authorList>
            <person name="Komaki H."/>
            <person name="Tamura T."/>
        </authorList>
    </citation>
    <scope>NUCLEOTIDE SEQUENCE</scope>
    <source>
        <strain evidence="1">NBRC 105377</strain>
    </source>
</reference>
<gene>
    <name evidence="1" type="ORF">Pfl04_14950</name>
</gene>
<dbReference type="EMBL" id="BONU01000007">
    <property type="protein sequence ID" value="GIG73091.1"/>
    <property type="molecule type" value="Genomic_DNA"/>
</dbReference>
<sequence>MRLVRVGEGAAALLAGRGTGRVVAVFRRAVYLSVPGGLFALVDTEVEPGPLHAHVTALPSVVVGEQVRVDGGDLWVAQVRVPGSPVVWRPRPLADPAAVTAALRRVLDHDPVLDLDDGPGPAGEVTLSATLRRRGLAAAVDVLAGRGSGLTPAGDDVVAGLLLVARAAAGSAHEARLVALARQAPTHDISRAFLEWAARGRSLAALHDLVAACGDGDLGGAHQARARLARAGHTSGLDLAYGVLVGSANCATAPWLGGSAPSVPVESPV</sequence>
<evidence type="ECO:0000313" key="2">
    <source>
        <dbReference type="Proteomes" id="UP000653674"/>
    </source>
</evidence>
<keyword evidence="2" id="KW-1185">Reference proteome</keyword>
<name>A0A8J3PMM7_9ACTN</name>
<proteinExistence type="predicted"/>
<dbReference type="RefSeq" id="WP_168071747.1">
    <property type="nucleotide sequence ID" value="NZ_BAAAQJ010000003.1"/>
</dbReference>
<accession>A0A8J3PMM7</accession>
<evidence type="ECO:0000313" key="1">
    <source>
        <dbReference type="EMBL" id="GIG73091.1"/>
    </source>
</evidence>
<protein>
    <recommendedName>
        <fullName evidence="3">DUF2877 domain-containing protein</fullName>
    </recommendedName>
</protein>